<dbReference type="InterPro" id="IPR004035">
    <property type="entry name" value="Endouclease-III_FeS-bd_BS"/>
</dbReference>
<keyword evidence="5" id="KW-0378">Hydrolase</keyword>
<comment type="caution">
    <text evidence="11">The sequence shown here is derived from an EMBL/GenBank/DDBJ whole genome shotgun (WGS) entry which is preliminary data.</text>
</comment>
<evidence type="ECO:0000259" key="10">
    <source>
        <dbReference type="SMART" id="SM00478"/>
    </source>
</evidence>
<dbReference type="Gene3D" id="1.10.340.30">
    <property type="entry name" value="Hypothetical protein, domain 2"/>
    <property type="match status" value="1"/>
</dbReference>
<dbReference type="PANTHER" id="PTHR42944">
    <property type="entry name" value="ADENINE DNA GLYCOSYLASE"/>
    <property type="match status" value="1"/>
</dbReference>
<dbReference type="GO" id="GO:0000701">
    <property type="term" value="F:purine-specific mismatch base pair DNA N-glycosylase activity"/>
    <property type="evidence" value="ECO:0007669"/>
    <property type="project" value="TreeGrafter"/>
</dbReference>
<evidence type="ECO:0000256" key="9">
    <source>
        <dbReference type="ARBA" id="ARBA00023295"/>
    </source>
</evidence>
<dbReference type="AlphaFoldDB" id="A0A2T2X1B9"/>
<keyword evidence="7" id="KW-0411">Iron-sulfur</keyword>
<feature type="domain" description="HhH-GPD" evidence="10">
    <location>
        <begin position="38"/>
        <end position="188"/>
    </location>
</feature>
<dbReference type="GO" id="GO:0032357">
    <property type="term" value="F:oxidized purine DNA binding"/>
    <property type="evidence" value="ECO:0007669"/>
    <property type="project" value="TreeGrafter"/>
</dbReference>
<dbReference type="PIRSF" id="PIRSF001435">
    <property type="entry name" value="Nth"/>
    <property type="match status" value="1"/>
</dbReference>
<gene>
    <name evidence="11" type="ORF">C7B46_19065</name>
</gene>
<comment type="similarity">
    <text evidence="2">Belongs to the Nth/MutY family.</text>
</comment>
<dbReference type="InterPro" id="IPR003265">
    <property type="entry name" value="HhH-GPD_domain"/>
</dbReference>
<dbReference type="SMART" id="SM00478">
    <property type="entry name" value="ENDO3c"/>
    <property type="match status" value="1"/>
</dbReference>
<dbReference type="InterPro" id="IPR044298">
    <property type="entry name" value="MIG/MutY"/>
</dbReference>
<dbReference type="EMBL" id="PXYW01000098">
    <property type="protein sequence ID" value="PSR28290.1"/>
    <property type="molecule type" value="Genomic_DNA"/>
</dbReference>
<name>A0A2T2X1B9_9FIRM</name>
<dbReference type="GO" id="GO:0051539">
    <property type="term" value="F:4 iron, 4 sulfur cluster binding"/>
    <property type="evidence" value="ECO:0007669"/>
    <property type="project" value="InterPro"/>
</dbReference>
<dbReference type="GO" id="GO:0034039">
    <property type="term" value="F:8-oxo-7,8-dihydroguanine DNA N-glycosylase activity"/>
    <property type="evidence" value="ECO:0007669"/>
    <property type="project" value="TreeGrafter"/>
</dbReference>
<dbReference type="Gene3D" id="1.10.1670.10">
    <property type="entry name" value="Helix-hairpin-Helix base-excision DNA repair enzymes (C-terminal)"/>
    <property type="match status" value="1"/>
</dbReference>
<dbReference type="InterPro" id="IPR011257">
    <property type="entry name" value="DNA_glycosylase"/>
</dbReference>
<dbReference type="Pfam" id="PF00730">
    <property type="entry name" value="HhH-GPD"/>
    <property type="match status" value="1"/>
</dbReference>
<comment type="cofactor">
    <cofactor evidence="1">
        <name>[4Fe-4S] cluster</name>
        <dbReference type="ChEBI" id="CHEBI:49883"/>
    </cofactor>
</comment>
<accession>A0A2T2X1B9</accession>
<dbReference type="GO" id="GO:0046872">
    <property type="term" value="F:metal ion binding"/>
    <property type="evidence" value="ECO:0007669"/>
    <property type="project" value="UniProtKB-KW"/>
</dbReference>
<evidence type="ECO:0000256" key="5">
    <source>
        <dbReference type="ARBA" id="ARBA00022801"/>
    </source>
</evidence>
<evidence type="ECO:0000256" key="1">
    <source>
        <dbReference type="ARBA" id="ARBA00001966"/>
    </source>
</evidence>
<dbReference type="InterPro" id="IPR023170">
    <property type="entry name" value="HhH_base_excis_C"/>
</dbReference>
<proteinExistence type="inferred from homology"/>
<dbReference type="PROSITE" id="PS00764">
    <property type="entry name" value="ENDONUCLEASE_III_1"/>
    <property type="match status" value="1"/>
</dbReference>
<keyword evidence="9" id="KW-0326">Glycosidase</keyword>
<keyword evidence="4" id="KW-0227">DNA damage</keyword>
<evidence type="ECO:0000256" key="8">
    <source>
        <dbReference type="ARBA" id="ARBA00023204"/>
    </source>
</evidence>
<reference evidence="11 12" key="1">
    <citation type="journal article" date="2014" name="BMC Genomics">
        <title>Comparison of environmental and isolate Sulfobacillus genomes reveals diverse carbon, sulfur, nitrogen, and hydrogen metabolisms.</title>
        <authorList>
            <person name="Justice N.B."/>
            <person name="Norman A."/>
            <person name="Brown C.T."/>
            <person name="Singh A."/>
            <person name="Thomas B.C."/>
            <person name="Banfield J.F."/>
        </authorList>
    </citation>
    <scope>NUCLEOTIDE SEQUENCE [LARGE SCALE GENOMIC DNA]</scope>
    <source>
        <strain evidence="11">AMDSBA4</strain>
    </source>
</reference>
<keyword evidence="8" id="KW-0234">DNA repair</keyword>
<evidence type="ECO:0000256" key="6">
    <source>
        <dbReference type="ARBA" id="ARBA00023004"/>
    </source>
</evidence>
<keyword evidence="6" id="KW-0408">Iron</keyword>
<dbReference type="GO" id="GO:0006284">
    <property type="term" value="P:base-excision repair"/>
    <property type="evidence" value="ECO:0007669"/>
    <property type="project" value="InterPro"/>
</dbReference>
<evidence type="ECO:0000256" key="7">
    <source>
        <dbReference type="ARBA" id="ARBA00023014"/>
    </source>
</evidence>
<dbReference type="PANTHER" id="PTHR42944:SF1">
    <property type="entry name" value="ADENINE DNA GLYCOSYLASE"/>
    <property type="match status" value="1"/>
</dbReference>
<sequence>MTFQLPKVLWSVLSEWKLRDFPWRNTRDPWVILVAETLLQQTNASAVPDVFAQLLGQWPTPKTLVNAPSGELRALIGRLGLQYRADRLQQMAVDVIQLGGVPRTREGRLALKGVGPYIADAVGVYAFGEHVVPVDSNIIRLTSRLTGWHSSKARPHTDVKWGKGWNENLPQTGDVCQWNWALLDFSSAVCRARSPLCRECPMKMYCIRGEKSQSTSD</sequence>
<evidence type="ECO:0000256" key="2">
    <source>
        <dbReference type="ARBA" id="ARBA00008343"/>
    </source>
</evidence>
<evidence type="ECO:0000256" key="3">
    <source>
        <dbReference type="ARBA" id="ARBA00022723"/>
    </source>
</evidence>
<dbReference type="InterPro" id="IPR003651">
    <property type="entry name" value="Endonuclease3_FeS-loop_motif"/>
</dbReference>
<organism evidence="11 12">
    <name type="scientific">Sulfobacillus benefaciens</name>
    <dbReference type="NCBI Taxonomy" id="453960"/>
    <lineage>
        <taxon>Bacteria</taxon>
        <taxon>Bacillati</taxon>
        <taxon>Bacillota</taxon>
        <taxon>Clostridia</taxon>
        <taxon>Eubacteriales</taxon>
        <taxon>Clostridiales Family XVII. Incertae Sedis</taxon>
        <taxon>Sulfobacillus</taxon>
    </lineage>
</organism>
<dbReference type="SUPFAM" id="SSF48150">
    <property type="entry name" value="DNA-glycosylase"/>
    <property type="match status" value="1"/>
</dbReference>
<evidence type="ECO:0000313" key="12">
    <source>
        <dbReference type="Proteomes" id="UP000242972"/>
    </source>
</evidence>
<dbReference type="SMART" id="SM00525">
    <property type="entry name" value="FES"/>
    <property type="match status" value="1"/>
</dbReference>
<dbReference type="GO" id="GO:0006298">
    <property type="term" value="P:mismatch repair"/>
    <property type="evidence" value="ECO:0007669"/>
    <property type="project" value="TreeGrafter"/>
</dbReference>
<evidence type="ECO:0000256" key="4">
    <source>
        <dbReference type="ARBA" id="ARBA00022763"/>
    </source>
</evidence>
<protein>
    <submittedName>
        <fullName evidence="11">Glycosylase</fullName>
    </submittedName>
</protein>
<dbReference type="Proteomes" id="UP000242972">
    <property type="component" value="Unassembled WGS sequence"/>
</dbReference>
<dbReference type="CDD" id="cd00056">
    <property type="entry name" value="ENDO3c"/>
    <property type="match status" value="1"/>
</dbReference>
<evidence type="ECO:0000313" key="11">
    <source>
        <dbReference type="EMBL" id="PSR28290.1"/>
    </source>
</evidence>
<keyword evidence="3" id="KW-0479">Metal-binding</keyword>
<dbReference type="GO" id="GO:0035485">
    <property type="term" value="F:adenine/guanine mispair binding"/>
    <property type="evidence" value="ECO:0007669"/>
    <property type="project" value="TreeGrafter"/>
</dbReference>